<dbReference type="AlphaFoldDB" id="K2PRJ5"/>
<dbReference type="PANTHER" id="PTHR24096:SF267">
    <property type="entry name" value="MALONATE--COA LIGASE ACSF3, MITOCHONDRIAL"/>
    <property type="match status" value="1"/>
</dbReference>
<dbReference type="Gene3D" id="3.40.50.12780">
    <property type="entry name" value="N-terminal domain of ligase-like"/>
    <property type="match status" value="1"/>
</dbReference>
<dbReference type="SUPFAM" id="SSF56801">
    <property type="entry name" value="Acetyl-CoA synthetase-like"/>
    <property type="match status" value="1"/>
</dbReference>
<dbReference type="Proteomes" id="UP000007364">
    <property type="component" value="Unassembled WGS sequence"/>
</dbReference>
<dbReference type="EMBL" id="AMSG01000010">
    <property type="protein sequence ID" value="EKF55180.1"/>
    <property type="molecule type" value="Genomic_DNA"/>
</dbReference>
<evidence type="ECO:0000259" key="1">
    <source>
        <dbReference type="Pfam" id="PF00501"/>
    </source>
</evidence>
<dbReference type="PANTHER" id="PTHR24096">
    <property type="entry name" value="LONG-CHAIN-FATTY-ACID--COA LIGASE"/>
    <property type="match status" value="1"/>
</dbReference>
<gene>
    <name evidence="2" type="ORF">I215_09122</name>
</gene>
<accession>K2PRJ5</accession>
<keyword evidence="2" id="KW-0436">Ligase</keyword>
<sequence>MSLISEIKYALNHFKSSSIIDVKENKTLKYQEVCSAIAQLKRRFHNVNFEQKIVVFDFYENSLDLVVLFLFILEQKGIPLILEVSKNQPNLLNEITYFAIIGQKQSLLSVSDDYFRSFDTPFGELRINESQLDTPMTEDCSLLLTSSGSTGIKKIIKCRAAGVLQNIKSNIEALGINEKDRTLICLPIYYSYSLIGQFLSHLVAGADIILAPNRFIPLYLNDVLKKHRPTNFFITPTLVRVLSAYQSHLKFAPLKFVAIGGGYLSKNCFVKFTKQFPCTYYHKTYGITEAGPRVSTYTLAYEEVHAFRPNYIGTPIGNVQLSTGSAIGHYQGQVSSYLHIKTPSAFLGYLIGTHQYHKASTRLETSDIVFKQQNEYYILGRATDHFKATGELWRFQIEDILFEEIPGLLKVNIHRDETAQLQLGLIRNKRSYTDSSVHFSERLKERFSPTVMQALIIKDNHEKFTFSK</sequence>
<dbReference type="GO" id="GO:0016405">
    <property type="term" value="F:CoA-ligase activity"/>
    <property type="evidence" value="ECO:0007669"/>
    <property type="project" value="TreeGrafter"/>
</dbReference>
<evidence type="ECO:0000313" key="3">
    <source>
        <dbReference type="Proteomes" id="UP000007364"/>
    </source>
</evidence>
<reference evidence="2 3" key="1">
    <citation type="journal article" date="2012" name="J. Bacteriol.">
        <title>Genome Sequence of Galbibacter marinum Type Strain ck-I2-15.</title>
        <authorList>
            <person name="Lai Q."/>
            <person name="Li C."/>
            <person name="Shao Z."/>
        </authorList>
    </citation>
    <scope>NUCLEOTIDE SEQUENCE [LARGE SCALE GENOMIC DNA]</scope>
    <source>
        <strain evidence="3">ck-I2-15</strain>
    </source>
</reference>
<proteinExistence type="predicted"/>
<dbReference type="STRING" id="555500.I215_09122"/>
<dbReference type="InterPro" id="IPR000873">
    <property type="entry name" value="AMP-dep_synth/lig_dom"/>
</dbReference>
<keyword evidence="3" id="KW-1185">Reference proteome</keyword>
<protein>
    <submittedName>
        <fullName evidence="2">Coronafacic acid synthetase, ligase subunit</fullName>
    </submittedName>
</protein>
<dbReference type="eggNOG" id="COG0318">
    <property type="taxonomic scope" value="Bacteria"/>
</dbReference>
<dbReference type="RefSeq" id="WP_008991673.1">
    <property type="nucleotide sequence ID" value="NZ_AMSG01000010.1"/>
</dbReference>
<dbReference type="OrthoDB" id="8445630at2"/>
<feature type="domain" description="AMP-dependent synthetase/ligase" evidence="1">
    <location>
        <begin position="122"/>
        <end position="350"/>
    </location>
</feature>
<comment type="caution">
    <text evidence="2">The sequence shown here is derived from an EMBL/GenBank/DDBJ whole genome shotgun (WGS) entry which is preliminary data.</text>
</comment>
<name>K2PRJ5_9FLAO</name>
<dbReference type="Pfam" id="PF00501">
    <property type="entry name" value="AMP-binding"/>
    <property type="match status" value="1"/>
</dbReference>
<evidence type="ECO:0000313" key="2">
    <source>
        <dbReference type="EMBL" id="EKF55180.1"/>
    </source>
</evidence>
<organism evidence="2 3">
    <name type="scientific">Galbibacter marinus</name>
    <dbReference type="NCBI Taxonomy" id="555500"/>
    <lineage>
        <taxon>Bacteria</taxon>
        <taxon>Pseudomonadati</taxon>
        <taxon>Bacteroidota</taxon>
        <taxon>Flavobacteriia</taxon>
        <taxon>Flavobacteriales</taxon>
        <taxon>Flavobacteriaceae</taxon>
        <taxon>Galbibacter</taxon>
    </lineage>
</organism>
<dbReference type="InterPro" id="IPR042099">
    <property type="entry name" value="ANL_N_sf"/>
</dbReference>